<sequence length="163" mass="18701">MNEHDYLLAWGAYGVAALGCLLVSFRATGWMWRWLREPLRLIVAVLLLTPTPVDPGRDLYAPAVAVTALDIVFKVGNNAWKAVSDLAMYGMIGLVLYLIFVAIRWPIERAIRARRAEREKPAAVDEEEDEPTLRQLMERDSNERVDTRLDDRGDRRLRIEPRL</sequence>
<feature type="region of interest" description="Disordered" evidence="1">
    <location>
        <begin position="118"/>
        <end position="150"/>
    </location>
</feature>
<proteinExistence type="predicted"/>
<keyword evidence="2" id="KW-0472">Membrane</keyword>
<protein>
    <submittedName>
        <fullName evidence="3">Uncharacterized protein</fullName>
    </submittedName>
</protein>
<feature type="transmembrane region" description="Helical" evidence="2">
    <location>
        <begin position="6"/>
        <end position="25"/>
    </location>
</feature>
<evidence type="ECO:0000256" key="1">
    <source>
        <dbReference type="SAM" id="MobiDB-lite"/>
    </source>
</evidence>
<keyword evidence="2" id="KW-0812">Transmembrane</keyword>
<keyword evidence="2" id="KW-1133">Transmembrane helix</keyword>
<accession>A0A6J4E8Z7</accession>
<dbReference type="KEGG" id="ptw:TUM18999_40860"/>
<dbReference type="Proteomes" id="UP001054892">
    <property type="component" value="Unassembled WGS sequence"/>
</dbReference>
<name>A0A6J4E8Z7_9PSED</name>
<dbReference type="Proteomes" id="UP000509383">
    <property type="component" value="Chromosome"/>
</dbReference>
<organism evidence="3 5">
    <name type="scientific">Pseudomonas tohonis</name>
    <dbReference type="NCBI Taxonomy" id="2725477"/>
    <lineage>
        <taxon>Bacteria</taxon>
        <taxon>Pseudomonadati</taxon>
        <taxon>Pseudomonadota</taxon>
        <taxon>Gammaproteobacteria</taxon>
        <taxon>Pseudomonadales</taxon>
        <taxon>Pseudomonadaceae</taxon>
        <taxon>Pseudomonas</taxon>
    </lineage>
</organism>
<evidence type="ECO:0000313" key="6">
    <source>
        <dbReference type="Proteomes" id="UP001054892"/>
    </source>
</evidence>
<reference evidence="3 5" key="1">
    <citation type="submission" date="2020-05" db="EMBL/GenBank/DDBJ databases">
        <title>Characterization of novel class B3 metallo-beta-lactamase from novel Pseudomonas species.</title>
        <authorList>
            <person name="Yamada K."/>
            <person name="Aoki K."/>
            <person name="Ishii Y."/>
        </authorList>
    </citation>
    <scope>NUCLEOTIDE SEQUENCE [LARGE SCALE GENOMIC DNA]</scope>
    <source>
        <strain evidence="3 5">TUM18999</strain>
        <strain evidence="4 6">TUM20286</strain>
    </source>
</reference>
<evidence type="ECO:0000313" key="3">
    <source>
        <dbReference type="EMBL" id="BCG25895.1"/>
    </source>
</evidence>
<evidence type="ECO:0000256" key="2">
    <source>
        <dbReference type="SAM" id="Phobius"/>
    </source>
</evidence>
<dbReference type="EMBL" id="BQKM01000019">
    <property type="protein sequence ID" value="GJN55602.1"/>
    <property type="molecule type" value="Genomic_DNA"/>
</dbReference>
<evidence type="ECO:0000313" key="5">
    <source>
        <dbReference type="Proteomes" id="UP000509383"/>
    </source>
</evidence>
<feature type="transmembrane region" description="Helical" evidence="2">
    <location>
        <begin position="86"/>
        <end position="105"/>
    </location>
</feature>
<dbReference type="EMBL" id="AP023189">
    <property type="protein sequence ID" value="BCG25895.1"/>
    <property type="molecule type" value="Genomic_DNA"/>
</dbReference>
<dbReference type="RefSeq" id="WP_173178028.1">
    <property type="nucleotide sequence ID" value="NZ_AP023189.1"/>
</dbReference>
<keyword evidence="6" id="KW-1185">Reference proteome</keyword>
<feature type="compositionally biased region" description="Basic and acidic residues" evidence="1">
    <location>
        <begin position="136"/>
        <end position="150"/>
    </location>
</feature>
<evidence type="ECO:0000313" key="4">
    <source>
        <dbReference type="EMBL" id="GJN55602.1"/>
    </source>
</evidence>
<gene>
    <name evidence="3" type="ORF">TUM18999_40860</name>
    <name evidence="4" type="ORF">TUM20286_53540</name>
</gene>
<dbReference type="AlphaFoldDB" id="A0A6J4E8Z7"/>